<feature type="transmembrane region" description="Helical" evidence="1">
    <location>
        <begin position="65"/>
        <end position="83"/>
    </location>
</feature>
<proteinExistence type="predicted"/>
<gene>
    <name evidence="2" type="ORF">O0554_15585</name>
</gene>
<dbReference type="AlphaFoldDB" id="A0AAP3DH02"/>
<accession>A0AAP3DH02</accession>
<keyword evidence="1" id="KW-0812">Transmembrane</keyword>
<dbReference type="Proteomes" id="UP001077662">
    <property type="component" value="Unassembled WGS sequence"/>
</dbReference>
<dbReference type="RefSeq" id="WP_258433995.1">
    <property type="nucleotide sequence ID" value="NZ_JANSGW010000020.1"/>
</dbReference>
<evidence type="ECO:0000313" key="2">
    <source>
        <dbReference type="EMBL" id="MCZ0808314.1"/>
    </source>
</evidence>
<feature type="transmembrane region" description="Helical" evidence="1">
    <location>
        <begin position="30"/>
        <end position="49"/>
    </location>
</feature>
<dbReference type="EMBL" id="JAPTNE010000020">
    <property type="protein sequence ID" value="MCZ0808314.1"/>
    <property type="molecule type" value="Genomic_DNA"/>
</dbReference>
<name>A0AAP3DH02_BRELA</name>
<feature type="transmembrane region" description="Helical" evidence="1">
    <location>
        <begin position="89"/>
        <end position="112"/>
    </location>
</feature>
<comment type="caution">
    <text evidence="2">The sequence shown here is derived from an EMBL/GenBank/DDBJ whole genome shotgun (WGS) entry which is preliminary data.</text>
</comment>
<organism evidence="2 3">
    <name type="scientific">Brevibacillus laterosporus</name>
    <name type="common">Bacillus laterosporus</name>
    <dbReference type="NCBI Taxonomy" id="1465"/>
    <lineage>
        <taxon>Bacteria</taxon>
        <taxon>Bacillati</taxon>
        <taxon>Bacillota</taxon>
        <taxon>Bacilli</taxon>
        <taxon>Bacillales</taxon>
        <taxon>Paenibacillaceae</taxon>
        <taxon>Brevibacillus</taxon>
    </lineage>
</organism>
<protein>
    <submittedName>
        <fullName evidence="2">Uncharacterized protein</fullName>
    </submittedName>
</protein>
<evidence type="ECO:0000313" key="3">
    <source>
        <dbReference type="Proteomes" id="UP001077662"/>
    </source>
</evidence>
<reference evidence="2" key="1">
    <citation type="submission" date="2022-09" db="EMBL/GenBank/DDBJ databases">
        <title>Genome analysis and characterization of larvicidal activity of Brevibacillus strains.</title>
        <authorList>
            <person name="Patrusheva E.V."/>
            <person name="Izotova A.O."/>
            <person name="Toshchakov S.V."/>
            <person name="Sineoky S.P."/>
        </authorList>
    </citation>
    <scope>NUCLEOTIDE SEQUENCE</scope>
    <source>
        <strain evidence="2">VKPM_B-13247</strain>
    </source>
</reference>
<feature type="transmembrane region" description="Helical" evidence="1">
    <location>
        <begin position="7"/>
        <end position="24"/>
    </location>
</feature>
<keyword evidence="1" id="KW-0472">Membrane</keyword>
<sequence>MSKKKAFYSLFAVIINSVLSILLINAGFTFLGILILAGLISSIFFTFVLDKNTTKQIKDLYQKSGYISYLISIIFIFITIFLYEIKIIGINTALLIIFIGTILIMPIVALLINKKEPV</sequence>
<keyword evidence="1" id="KW-1133">Transmembrane helix</keyword>
<evidence type="ECO:0000256" key="1">
    <source>
        <dbReference type="SAM" id="Phobius"/>
    </source>
</evidence>